<proteinExistence type="predicted"/>
<protein>
    <submittedName>
        <fullName evidence="4">Chitodextrinase</fullName>
        <ecNumber evidence="4">3.2.1.14</ecNumber>
    </submittedName>
</protein>
<evidence type="ECO:0000256" key="1">
    <source>
        <dbReference type="SAM" id="Phobius"/>
    </source>
</evidence>
<dbReference type="EMBL" id="AMGM01000001">
    <property type="protein sequence ID" value="EKB51334.1"/>
    <property type="molecule type" value="Genomic_DNA"/>
</dbReference>
<keyword evidence="4" id="KW-0326">Glycosidase</keyword>
<evidence type="ECO:0000259" key="2">
    <source>
        <dbReference type="Pfam" id="PF18962"/>
    </source>
</evidence>
<dbReference type="Gene3D" id="2.60.40.10">
    <property type="entry name" value="Immunoglobulins"/>
    <property type="match status" value="4"/>
</dbReference>
<feature type="domain" description="Bacterial repeat" evidence="3">
    <location>
        <begin position="70"/>
        <end position="121"/>
    </location>
</feature>
<gene>
    <name evidence="4" type="primary">endo I_1</name>
    <name evidence="4" type="ORF">B879_00128</name>
</gene>
<feature type="domain" description="Secretion system C-terminal sorting" evidence="2">
    <location>
        <begin position="608"/>
        <end position="682"/>
    </location>
</feature>
<evidence type="ECO:0000313" key="5">
    <source>
        <dbReference type="Proteomes" id="UP000004478"/>
    </source>
</evidence>
<dbReference type="GO" id="GO:0008843">
    <property type="term" value="F:endochitinase activity"/>
    <property type="evidence" value="ECO:0007669"/>
    <property type="project" value="UniProtKB-EC"/>
</dbReference>
<dbReference type="Pfam" id="PF18962">
    <property type="entry name" value="Por_Secre_tail"/>
    <property type="match status" value="1"/>
</dbReference>
<accession>K1M556</accession>
<feature type="transmembrane region" description="Helical" evidence="1">
    <location>
        <begin position="7"/>
        <end position="26"/>
    </location>
</feature>
<comment type="caution">
    <text evidence="4">The sequence shown here is derived from an EMBL/GenBank/DDBJ whole genome shotgun (WGS) entry which is preliminary data.</text>
</comment>
<sequence>MRIDLKNILMWFFMIIFYGHGQLYALESEFKGTESHVFSNSEKETKFRIYIANEFEGVAQQENDEEFFEFKSGEKLTITAEPSNGFYFSHWEINGERISEKNELEYVMPASDINVVGFFKKLTEPTIRIVSPGNNGSFDAGNDIPVKFDASSENGRITRVELFRNDVLIGSVANPDNNFTLTNLAIGNHTLKARVIDERGATATSPEVRIEVVKANIPPVVQIISPNNGEQFLLNTAIKVEAEAMDPDGEISRVEFFSNATLIGTSTAAPFNAVFSPAQPGKYELVAKAFDDKNANTTSGVVVVEVQGVVEIPNVSILSPIENEVFTEGTDVELMVMFNGNDEAVEKVSYYNGQVLIGVSNASPFSFEWKSVPLGNHKIRAVAYGGNPATEKQSDIVNIVVKEATVGKFSIISPTRNTRTYEGMDLEIKVELPTTTRKIAKVEFFRGNQRIGRRTAAPFNFIWENIPVGVHDLVARLFFEDGETVFSNIVKVFVEEGELPVINLDYNYLMNEENESSFYRLFLELENFKFDIEEVDLFLDGKFLVDLSSGSLTYDWQEDRPGSYRFKASVRDIYGNEFISDEFVLIIKDNQLNEGLGIVKEFDLRIGPNPTSDVLNVFFEEDLPDGDEFTVTIVSMNGLVNEKDIYKSFDRILTIDVNKLGRGVYLLYLEDESGTTARRKFIKN</sequence>
<dbReference type="AlphaFoldDB" id="K1M556"/>
<keyword evidence="1" id="KW-0472">Membrane</keyword>
<dbReference type="Pfam" id="PF17957">
    <property type="entry name" value="Big_7"/>
    <property type="match status" value="4"/>
</dbReference>
<evidence type="ECO:0000259" key="3">
    <source>
        <dbReference type="Pfam" id="PF18998"/>
    </source>
</evidence>
<dbReference type="Pfam" id="PF18998">
    <property type="entry name" value="Flg_new_2"/>
    <property type="match status" value="1"/>
</dbReference>
<dbReference type="NCBIfam" id="TIGR04183">
    <property type="entry name" value="Por_Secre_tail"/>
    <property type="match status" value="1"/>
</dbReference>
<organism evidence="4 5">
    <name type="scientific">Cecembia lonarensis (strain CCUG 58316 / KCTC 22772 / LW9)</name>
    <dbReference type="NCBI Taxonomy" id="1225176"/>
    <lineage>
        <taxon>Bacteria</taxon>
        <taxon>Pseudomonadati</taxon>
        <taxon>Bacteroidota</taxon>
        <taxon>Cytophagia</taxon>
        <taxon>Cytophagales</taxon>
        <taxon>Cyclobacteriaceae</taxon>
        <taxon>Cecembia</taxon>
    </lineage>
</organism>
<dbReference type="InterPro" id="IPR026444">
    <property type="entry name" value="Secre_tail"/>
</dbReference>
<dbReference type="EC" id="3.2.1.14" evidence="4"/>
<dbReference type="Proteomes" id="UP000004478">
    <property type="component" value="Unassembled WGS sequence"/>
</dbReference>
<keyword evidence="4" id="KW-0378">Hydrolase</keyword>
<name>K1M556_CECL9</name>
<evidence type="ECO:0000313" key="4">
    <source>
        <dbReference type="EMBL" id="EKB51334.1"/>
    </source>
</evidence>
<dbReference type="InterPro" id="IPR044060">
    <property type="entry name" value="Bacterial_rp_domain"/>
</dbReference>
<dbReference type="InterPro" id="IPR013783">
    <property type="entry name" value="Ig-like_fold"/>
</dbReference>
<keyword evidence="5" id="KW-1185">Reference proteome</keyword>
<reference evidence="4 5" key="1">
    <citation type="journal article" date="2012" name="J. Bacteriol.">
        <title>Draft Genome Sequence of Cecembia lonarensis Strain LW9T, Isolated from Lonar Lake, a Haloalkaline Lake in India.</title>
        <authorList>
            <person name="Shivaji S."/>
            <person name="Ara S."/>
            <person name="Singh A."/>
            <person name="Pinnaka A.K."/>
        </authorList>
    </citation>
    <scope>NUCLEOTIDE SEQUENCE [LARGE SCALE GENOMIC DNA]</scope>
    <source>
        <strain evidence="4 5">LW9</strain>
    </source>
</reference>
<keyword evidence="1" id="KW-1133">Transmembrane helix</keyword>
<dbReference type="RefSeq" id="WP_009183182.1">
    <property type="nucleotide sequence ID" value="NZ_AMGM01000001.1"/>
</dbReference>
<keyword evidence="1" id="KW-0812">Transmembrane</keyword>